<gene>
    <name evidence="1" type="ORF">EVG20_g8131</name>
</gene>
<dbReference type="AlphaFoldDB" id="A0A4Y9Y9B0"/>
<comment type="caution">
    <text evidence="1">The sequence shown here is derived from an EMBL/GenBank/DDBJ whole genome shotgun (WGS) entry which is preliminary data.</text>
</comment>
<dbReference type="EMBL" id="SEOQ01000679">
    <property type="protein sequence ID" value="TFY58478.1"/>
    <property type="molecule type" value="Genomic_DNA"/>
</dbReference>
<accession>A0A4Y9Y9B0</accession>
<dbReference type="Proteomes" id="UP000298327">
    <property type="component" value="Unassembled WGS sequence"/>
</dbReference>
<name>A0A4Y9Y9B0_9AGAM</name>
<evidence type="ECO:0000313" key="1">
    <source>
        <dbReference type="EMBL" id="TFY58478.1"/>
    </source>
</evidence>
<sequence>PGGLFGGWTATGTGLVKEVEGENAQFAMGAEPQIISGEKHGPKGRLAKPLAEQVGVDTEDVASKAGDTAQQAKEGVKRGVQKVRSFKSMVEQKKEEEEARSAFSDFAGILVRIITSSLHRREAASRDRLVPTVQSLIPEMLDQAAFRGTKTSDFRAGIRDTTRTTRECYSGSNLRAGPGTHAFIPSALDTSSERANGTQDDGKFTLHERGTSMPAQEHTRYMRRWSSSLWPLIECARDMAGWSAAGVEKELHKMDWVSSSHGSRGTGWGRASRSIEDAAAKLEVTCRSVAGGLTTQPKVVMACSEDVQQVIHAVSEDSDFPLASRPSCLEADVFEAPSVPSTSQVSSIAGDLAAWYHQAQAIQAAKRRAGSVEIRDKKMVGNAEKKKDKSTVDMAVVVGI</sequence>
<dbReference type="OrthoDB" id="19394at2759"/>
<proteinExistence type="predicted"/>
<evidence type="ECO:0000313" key="2">
    <source>
        <dbReference type="Proteomes" id="UP000298327"/>
    </source>
</evidence>
<reference evidence="1 2" key="1">
    <citation type="submission" date="2019-02" db="EMBL/GenBank/DDBJ databases">
        <title>Genome sequencing of the rare red list fungi Dentipellis fragilis.</title>
        <authorList>
            <person name="Buettner E."/>
            <person name="Kellner H."/>
        </authorList>
    </citation>
    <scope>NUCLEOTIDE SEQUENCE [LARGE SCALE GENOMIC DNA]</scope>
    <source>
        <strain evidence="1 2">DSM 105465</strain>
    </source>
</reference>
<keyword evidence="2" id="KW-1185">Reference proteome</keyword>
<dbReference type="STRING" id="205917.A0A4Y9Y9B0"/>
<feature type="non-terminal residue" evidence="1">
    <location>
        <position position="1"/>
    </location>
</feature>
<organism evidence="1 2">
    <name type="scientific">Dentipellis fragilis</name>
    <dbReference type="NCBI Taxonomy" id="205917"/>
    <lineage>
        <taxon>Eukaryota</taxon>
        <taxon>Fungi</taxon>
        <taxon>Dikarya</taxon>
        <taxon>Basidiomycota</taxon>
        <taxon>Agaricomycotina</taxon>
        <taxon>Agaricomycetes</taxon>
        <taxon>Russulales</taxon>
        <taxon>Hericiaceae</taxon>
        <taxon>Dentipellis</taxon>
    </lineage>
</organism>
<protein>
    <submittedName>
        <fullName evidence="1">Uncharacterized protein</fullName>
    </submittedName>
</protein>